<dbReference type="GO" id="GO:0006364">
    <property type="term" value="P:rRNA processing"/>
    <property type="evidence" value="ECO:0007669"/>
    <property type="project" value="InterPro"/>
</dbReference>
<dbReference type="SUPFAM" id="SSF89919">
    <property type="entry name" value="Ribosome-binding factor A, RbfA"/>
    <property type="match status" value="1"/>
</dbReference>
<dbReference type="EMBL" id="BARW01017432">
    <property type="protein sequence ID" value="GAJ01860.1"/>
    <property type="molecule type" value="Genomic_DNA"/>
</dbReference>
<dbReference type="InterPro" id="IPR015946">
    <property type="entry name" value="KH_dom-like_a/b"/>
</dbReference>
<dbReference type="GO" id="GO:0005829">
    <property type="term" value="C:cytosol"/>
    <property type="evidence" value="ECO:0007669"/>
    <property type="project" value="TreeGrafter"/>
</dbReference>
<dbReference type="PANTHER" id="PTHR33515">
    <property type="entry name" value="RIBOSOME-BINDING FACTOR A, CHLOROPLASTIC-RELATED"/>
    <property type="match status" value="1"/>
</dbReference>
<name>X1V913_9ZZZZ</name>
<dbReference type="Pfam" id="PF02033">
    <property type="entry name" value="RBFA"/>
    <property type="match status" value="1"/>
</dbReference>
<sequence length="128" mass="14633">MAHRIERVNNLIRQEISELLQRQVKDPRLGSFIAVTEVSTSPDLKHAKILVSRIGSEEEKHETLSVLTAASSFFRNELAKRLRLRHIPELSFQWDDSIERGAHLLELIDQVSTDDGSAKADCGWHTKY</sequence>
<dbReference type="AlphaFoldDB" id="X1V913"/>
<dbReference type="PANTHER" id="PTHR33515:SF1">
    <property type="entry name" value="RIBOSOME-BINDING FACTOR A, CHLOROPLASTIC-RELATED"/>
    <property type="match status" value="1"/>
</dbReference>
<dbReference type="GO" id="GO:0043024">
    <property type="term" value="F:ribosomal small subunit binding"/>
    <property type="evidence" value="ECO:0007669"/>
    <property type="project" value="TreeGrafter"/>
</dbReference>
<accession>X1V913</accession>
<comment type="caution">
    <text evidence="1">The sequence shown here is derived from an EMBL/GenBank/DDBJ whole genome shotgun (WGS) entry which is preliminary data.</text>
</comment>
<organism evidence="1">
    <name type="scientific">marine sediment metagenome</name>
    <dbReference type="NCBI Taxonomy" id="412755"/>
    <lineage>
        <taxon>unclassified sequences</taxon>
        <taxon>metagenomes</taxon>
        <taxon>ecological metagenomes</taxon>
    </lineage>
</organism>
<evidence type="ECO:0008006" key="2">
    <source>
        <dbReference type="Google" id="ProtNLM"/>
    </source>
</evidence>
<dbReference type="InterPro" id="IPR023799">
    <property type="entry name" value="RbfA_dom_sf"/>
</dbReference>
<dbReference type="Gene3D" id="3.30.300.20">
    <property type="match status" value="1"/>
</dbReference>
<gene>
    <name evidence="1" type="ORF">S12H4_30121</name>
</gene>
<dbReference type="HAMAP" id="MF_00003">
    <property type="entry name" value="RbfA"/>
    <property type="match status" value="1"/>
</dbReference>
<evidence type="ECO:0000313" key="1">
    <source>
        <dbReference type="EMBL" id="GAJ01860.1"/>
    </source>
</evidence>
<dbReference type="InterPro" id="IPR020053">
    <property type="entry name" value="Ribosome-bd_factorA_CS"/>
</dbReference>
<dbReference type="NCBIfam" id="TIGR00082">
    <property type="entry name" value="rbfA"/>
    <property type="match status" value="1"/>
</dbReference>
<dbReference type="PROSITE" id="PS01319">
    <property type="entry name" value="RBFA"/>
    <property type="match status" value="1"/>
</dbReference>
<proteinExistence type="inferred from homology"/>
<dbReference type="InterPro" id="IPR000238">
    <property type="entry name" value="RbfA"/>
</dbReference>
<reference evidence="1" key="1">
    <citation type="journal article" date="2014" name="Front. Microbiol.">
        <title>High frequency of phylogenetically diverse reductive dehalogenase-homologous genes in deep subseafloor sedimentary metagenomes.</title>
        <authorList>
            <person name="Kawai M."/>
            <person name="Futagami T."/>
            <person name="Toyoda A."/>
            <person name="Takaki Y."/>
            <person name="Nishi S."/>
            <person name="Hori S."/>
            <person name="Arai W."/>
            <person name="Tsubouchi T."/>
            <person name="Morono Y."/>
            <person name="Uchiyama I."/>
            <person name="Ito T."/>
            <person name="Fujiyama A."/>
            <person name="Inagaki F."/>
            <person name="Takami H."/>
        </authorList>
    </citation>
    <scope>NUCLEOTIDE SEQUENCE</scope>
    <source>
        <strain evidence="1">Expedition CK06-06</strain>
    </source>
</reference>
<protein>
    <recommendedName>
        <fullName evidence="2">Ribosome-binding factor A</fullName>
    </recommendedName>
</protein>